<organism evidence="6 7">
    <name type="scientific">Brevundimonas alba</name>
    <dbReference type="NCBI Taxonomy" id="74314"/>
    <lineage>
        <taxon>Bacteria</taxon>
        <taxon>Pseudomonadati</taxon>
        <taxon>Pseudomonadota</taxon>
        <taxon>Alphaproteobacteria</taxon>
        <taxon>Caulobacterales</taxon>
        <taxon>Caulobacteraceae</taxon>
        <taxon>Brevundimonas</taxon>
    </lineage>
</organism>
<dbReference type="InterPro" id="IPR051795">
    <property type="entry name" value="Glycosyl_Hydrlase_43"/>
</dbReference>
<evidence type="ECO:0000256" key="3">
    <source>
        <dbReference type="ARBA" id="ARBA00023295"/>
    </source>
</evidence>
<feature type="site" description="Important for catalytic activity, responsible for pKa modulation of the active site Glu and correct orientation of both the proton donor and substrate" evidence="4">
    <location>
        <position position="227"/>
    </location>
</feature>
<accession>A0A7X5YIJ3</accession>
<sequence length="483" mass="53545">MTRRPDTGHDPEPPAAHRSDWLIGLGLDRAGDRLSLILQATDPHGPPRTGAYAISLSDHRSWFDLFADLAREYGTRPAKAVAPINRPPHSSVRPVLTRNLTDRILYGYGDPAVTRVDAPDGSTRWWLYVTSNDAPDAFPILSSDDLEYWRPEGFVFPEGAAPEWTRTGANHADFWAPEMHRVGEEYWVCFAARERTGALAIGMARASHPAGPFTAGDAPLLSGGVIDPHIVMDPDGEPFLVWKEDANDRWPPLLATLLNHEPRLISRLFDQPRDRRTAELCSRLLVLFPDAAPMEVFFILQPMIDAAADDFPAFRARLSEISDDPALAPDLRQLAREAHEATETAIRARRLTPDGSALTGESAVILRNDQAWEAHLIEGPWITRIKDVYALFYAGNDFSTDRYGLGVAVAEHPLGPYRKAAEPLLRSTSAWTAPGHPSITTDADGRPRMFLHGFHPRDAGYKVFRALLTAQVRLENGEVCIGE</sequence>
<comment type="similarity">
    <text evidence="1 5">Belongs to the glycosyl hydrolase 43 family.</text>
</comment>
<proteinExistence type="inferred from homology"/>
<reference evidence="6 7" key="1">
    <citation type="submission" date="2020-03" db="EMBL/GenBank/DDBJ databases">
        <title>Genomic Encyclopedia of Type Strains, Phase IV (KMG-IV): sequencing the most valuable type-strain genomes for metagenomic binning, comparative biology and taxonomic classification.</title>
        <authorList>
            <person name="Goeker M."/>
        </authorList>
    </citation>
    <scope>NUCLEOTIDE SEQUENCE [LARGE SCALE GENOMIC DNA]</scope>
    <source>
        <strain evidence="6 7">DSM 4736</strain>
    </source>
</reference>
<dbReference type="Pfam" id="PF04616">
    <property type="entry name" value="Glyco_hydro_43"/>
    <property type="match status" value="2"/>
</dbReference>
<evidence type="ECO:0000256" key="1">
    <source>
        <dbReference type="ARBA" id="ARBA00009865"/>
    </source>
</evidence>
<evidence type="ECO:0000256" key="2">
    <source>
        <dbReference type="ARBA" id="ARBA00022801"/>
    </source>
</evidence>
<evidence type="ECO:0000256" key="5">
    <source>
        <dbReference type="RuleBase" id="RU361187"/>
    </source>
</evidence>
<dbReference type="SUPFAM" id="SSF75005">
    <property type="entry name" value="Arabinanase/levansucrase/invertase"/>
    <property type="match status" value="1"/>
</dbReference>
<dbReference type="InterPro" id="IPR023296">
    <property type="entry name" value="Glyco_hydro_beta-prop_sf"/>
</dbReference>
<dbReference type="GO" id="GO:0005975">
    <property type="term" value="P:carbohydrate metabolic process"/>
    <property type="evidence" value="ECO:0007669"/>
    <property type="project" value="InterPro"/>
</dbReference>
<evidence type="ECO:0000313" key="7">
    <source>
        <dbReference type="Proteomes" id="UP000587415"/>
    </source>
</evidence>
<dbReference type="PANTHER" id="PTHR42812:SF5">
    <property type="entry name" value="ENDO-ARABINASE"/>
    <property type="match status" value="1"/>
</dbReference>
<dbReference type="AlphaFoldDB" id="A0A7X5YIJ3"/>
<keyword evidence="7" id="KW-1185">Reference proteome</keyword>
<keyword evidence="2 5" id="KW-0378">Hydrolase</keyword>
<dbReference type="Gene3D" id="2.115.10.20">
    <property type="entry name" value="Glycosyl hydrolase domain, family 43"/>
    <property type="match status" value="1"/>
</dbReference>
<dbReference type="EMBL" id="JAATJM010000001">
    <property type="protein sequence ID" value="NJC39841.1"/>
    <property type="molecule type" value="Genomic_DNA"/>
</dbReference>
<dbReference type="RefSeq" id="WP_168044778.1">
    <property type="nucleotide sequence ID" value="NZ_JAATJM010000001.1"/>
</dbReference>
<dbReference type="GO" id="GO:0004553">
    <property type="term" value="F:hydrolase activity, hydrolyzing O-glycosyl compounds"/>
    <property type="evidence" value="ECO:0007669"/>
    <property type="project" value="InterPro"/>
</dbReference>
<keyword evidence="3 5" id="KW-0326">Glycosidase</keyword>
<evidence type="ECO:0000313" key="6">
    <source>
        <dbReference type="EMBL" id="NJC39841.1"/>
    </source>
</evidence>
<comment type="caution">
    <text evidence="6">The sequence shown here is derived from an EMBL/GenBank/DDBJ whole genome shotgun (WGS) entry which is preliminary data.</text>
</comment>
<evidence type="ECO:0000256" key="4">
    <source>
        <dbReference type="PIRSR" id="PIRSR606710-2"/>
    </source>
</evidence>
<dbReference type="Proteomes" id="UP000587415">
    <property type="component" value="Unassembled WGS sequence"/>
</dbReference>
<dbReference type="InterPro" id="IPR006710">
    <property type="entry name" value="Glyco_hydro_43"/>
</dbReference>
<gene>
    <name evidence="6" type="ORF">GGQ87_000099</name>
</gene>
<dbReference type="PANTHER" id="PTHR42812">
    <property type="entry name" value="BETA-XYLOSIDASE"/>
    <property type="match status" value="1"/>
</dbReference>
<protein>
    <submittedName>
        <fullName evidence="6">Uncharacterized protein</fullName>
    </submittedName>
</protein>
<name>A0A7X5YIJ3_9CAUL</name>